<keyword evidence="2" id="KW-1185">Reference proteome</keyword>
<evidence type="ECO:0000313" key="2">
    <source>
        <dbReference type="Proteomes" id="UP000030671"/>
    </source>
</evidence>
<dbReference type="InParanoid" id="W4KG45"/>
<dbReference type="STRING" id="747525.W4KG45"/>
<sequence length="107" mass="12395">MGQNQVSLLKQEITAHSHIYDDTGVLLSTGIVRSIRRRFDDVKKHALKCLNNCPIKVICHFFNCLWHFIDAYHGGLTRKVVEWAIHKQKSHHTVFQNMMISIKAVLN</sequence>
<dbReference type="OrthoDB" id="2449121at2759"/>
<protein>
    <submittedName>
        <fullName evidence="1">Uncharacterized protein</fullName>
    </submittedName>
</protein>
<reference evidence="1 2" key="1">
    <citation type="journal article" date="2012" name="New Phytol.">
        <title>Insight into trade-off between wood decay and parasitism from the genome of a fungal forest pathogen.</title>
        <authorList>
            <person name="Olson A."/>
            <person name="Aerts A."/>
            <person name="Asiegbu F."/>
            <person name="Belbahri L."/>
            <person name="Bouzid O."/>
            <person name="Broberg A."/>
            <person name="Canback B."/>
            <person name="Coutinho P.M."/>
            <person name="Cullen D."/>
            <person name="Dalman K."/>
            <person name="Deflorio G."/>
            <person name="van Diepen L.T."/>
            <person name="Dunand C."/>
            <person name="Duplessis S."/>
            <person name="Durling M."/>
            <person name="Gonthier P."/>
            <person name="Grimwood J."/>
            <person name="Fossdal C.G."/>
            <person name="Hansson D."/>
            <person name="Henrissat B."/>
            <person name="Hietala A."/>
            <person name="Himmelstrand K."/>
            <person name="Hoffmeister D."/>
            <person name="Hogberg N."/>
            <person name="James T.Y."/>
            <person name="Karlsson M."/>
            <person name="Kohler A."/>
            <person name="Kues U."/>
            <person name="Lee Y.H."/>
            <person name="Lin Y.C."/>
            <person name="Lind M."/>
            <person name="Lindquist E."/>
            <person name="Lombard V."/>
            <person name="Lucas S."/>
            <person name="Lunden K."/>
            <person name="Morin E."/>
            <person name="Murat C."/>
            <person name="Park J."/>
            <person name="Raffaello T."/>
            <person name="Rouze P."/>
            <person name="Salamov A."/>
            <person name="Schmutz J."/>
            <person name="Solheim H."/>
            <person name="Stahlberg J."/>
            <person name="Velez H."/>
            <person name="de Vries R.P."/>
            <person name="Wiebenga A."/>
            <person name="Woodward S."/>
            <person name="Yakovlev I."/>
            <person name="Garbelotto M."/>
            <person name="Martin F."/>
            <person name="Grigoriev I.V."/>
            <person name="Stenlid J."/>
        </authorList>
    </citation>
    <scope>NUCLEOTIDE SEQUENCE [LARGE SCALE GENOMIC DNA]</scope>
    <source>
        <strain evidence="1 2">TC 32-1</strain>
    </source>
</reference>
<proteinExistence type="predicted"/>
<dbReference type="Proteomes" id="UP000030671">
    <property type="component" value="Unassembled WGS sequence"/>
</dbReference>
<organism evidence="1 2">
    <name type="scientific">Heterobasidion irregulare (strain TC 32-1)</name>
    <dbReference type="NCBI Taxonomy" id="747525"/>
    <lineage>
        <taxon>Eukaryota</taxon>
        <taxon>Fungi</taxon>
        <taxon>Dikarya</taxon>
        <taxon>Basidiomycota</taxon>
        <taxon>Agaricomycotina</taxon>
        <taxon>Agaricomycetes</taxon>
        <taxon>Russulales</taxon>
        <taxon>Bondarzewiaceae</taxon>
        <taxon>Heterobasidion</taxon>
        <taxon>Heterobasidion annosum species complex</taxon>
    </lineage>
</organism>
<dbReference type="KEGG" id="hir:HETIRDRAFT_165911"/>
<dbReference type="GeneID" id="20668021"/>
<dbReference type="AlphaFoldDB" id="W4KG45"/>
<evidence type="ECO:0000313" key="1">
    <source>
        <dbReference type="EMBL" id="ETW84823.1"/>
    </source>
</evidence>
<dbReference type="HOGENOM" id="CLU_005726_8_1_1"/>
<accession>W4KG45</accession>
<dbReference type="EMBL" id="KI925456">
    <property type="protein sequence ID" value="ETW84823.1"/>
    <property type="molecule type" value="Genomic_DNA"/>
</dbReference>
<name>W4KG45_HETIT</name>
<gene>
    <name evidence="1" type="ORF">HETIRDRAFT_165911</name>
</gene>
<dbReference type="RefSeq" id="XP_009544451.1">
    <property type="nucleotide sequence ID" value="XM_009546156.1"/>
</dbReference>